<feature type="transmembrane region" description="Helical" evidence="2">
    <location>
        <begin position="198"/>
        <end position="214"/>
    </location>
</feature>
<keyword evidence="5" id="KW-1185">Reference proteome</keyword>
<dbReference type="AlphaFoldDB" id="A0AAF0BTV1"/>
<dbReference type="InterPro" id="IPR038765">
    <property type="entry name" value="Papain-like_cys_pep_sf"/>
</dbReference>
<gene>
    <name evidence="4" type="ORF">PO878_12110</name>
</gene>
<dbReference type="EMBL" id="CP116942">
    <property type="protein sequence ID" value="WCO65243.1"/>
    <property type="molecule type" value="Genomic_DNA"/>
</dbReference>
<keyword evidence="2" id="KW-0812">Transmembrane</keyword>
<dbReference type="Pfam" id="PF01841">
    <property type="entry name" value="Transglut_core"/>
    <property type="match status" value="1"/>
</dbReference>
<dbReference type="Proteomes" id="UP001216390">
    <property type="component" value="Chromosome"/>
</dbReference>
<dbReference type="InterPro" id="IPR021878">
    <property type="entry name" value="TgpA_N"/>
</dbReference>
<feature type="transmembrane region" description="Helical" evidence="2">
    <location>
        <begin position="92"/>
        <end position="111"/>
    </location>
</feature>
<dbReference type="SMART" id="SM00460">
    <property type="entry name" value="TGc"/>
    <property type="match status" value="1"/>
</dbReference>
<proteinExistence type="predicted"/>
<organism evidence="4 5">
    <name type="scientific">Iamia majanohamensis</name>
    <dbReference type="NCBI Taxonomy" id="467976"/>
    <lineage>
        <taxon>Bacteria</taxon>
        <taxon>Bacillati</taxon>
        <taxon>Actinomycetota</taxon>
        <taxon>Acidimicrobiia</taxon>
        <taxon>Acidimicrobiales</taxon>
        <taxon>Iamiaceae</taxon>
        <taxon>Iamia</taxon>
    </lineage>
</organism>
<sequence length="785" mass="80704">MTATLEGPPPPPPAPEPAPGRADDPAPDAPASPGTGLVAEAALLLVTLVATASFARLFVDGAAVVPLLVAATTAHVVAAATRRRGFGPAATVATLVAGFALQASVTLYPHVSVLGLPTGTTLGDASRDLERAWQLYGEVTAPAPSSRGFLLASTFALWATAGLADWAAFRVRATAEAVVPALALLTFTSILAESTEGVVLAAAMVAAVLAFAVAQRVTRGAGAWVGRQGGGGSPALVRVGLATAVLCAVLAAVVGPRLPGSGGEALVDLTAGEGPTSRMTVSPLVDIRSRLVQQSDEVAFTVESERPAYWRLTSLDRFDGEVWSSSGRFSEADGRLPSEPPAATTVPVEQTYAIEALDTIWAPAALTPVELEQADAELRWNGDLATLIVPASRESIDGVSYTVTSEVPELAPGDLQAPRPAELDDALVDATRLPDDVPAVVAAQARQVVSLVDPRPYDQALALQDWFRSTFTYDLQGTEAGHDESAVEAFLRARRGYCEQFAGTFAAMARSLGIPARVAVGFTPGEVGADGATYTVRGRNAHAWPEVHIPGAGWVPFEPTPGRGQPGAEAYTGVAPAQDSADPTVTPTTTTAPPATTEPAPTTPRQDAQDLQVGSSPEPTPPTDGGGPPSPLVVAGAVALVALLLVALDVAAVAVVRSRRRRRGREATTVPGRVRAAWAEAVDALARAGMGPRPAETAREYAARAATGLGDDGAALTGLAGLATTATWAPEGSHRDPRLAAEASALAARVEARARAGMDRAQRVRALVDPRPLLSPRRGRAPGSS</sequence>
<evidence type="ECO:0000313" key="4">
    <source>
        <dbReference type="EMBL" id="WCO65243.1"/>
    </source>
</evidence>
<feature type="domain" description="Transglutaminase-like" evidence="3">
    <location>
        <begin position="490"/>
        <end position="561"/>
    </location>
</feature>
<dbReference type="PANTHER" id="PTHR42736:SF1">
    <property type="entry name" value="PROTEIN-GLUTAMINE GAMMA-GLUTAMYLTRANSFERASE"/>
    <property type="match status" value="1"/>
</dbReference>
<dbReference type="InterPro" id="IPR025403">
    <property type="entry name" value="TgpA-like_C"/>
</dbReference>
<feature type="transmembrane region" description="Helical" evidence="2">
    <location>
        <begin position="61"/>
        <end position="80"/>
    </location>
</feature>
<name>A0AAF0BTV1_9ACTN</name>
<dbReference type="PANTHER" id="PTHR42736">
    <property type="entry name" value="PROTEIN-GLUTAMINE GAMMA-GLUTAMYLTRANSFERASE"/>
    <property type="match status" value="1"/>
</dbReference>
<feature type="transmembrane region" description="Helical" evidence="2">
    <location>
        <begin position="632"/>
        <end position="656"/>
    </location>
</feature>
<dbReference type="Pfam" id="PF13559">
    <property type="entry name" value="DUF4129"/>
    <property type="match status" value="1"/>
</dbReference>
<dbReference type="SUPFAM" id="SSF54001">
    <property type="entry name" value="Cysteine proteinases"/>
    <property type="match status" value="1"/>
</dbReference>
<feature type="compositionally biased region" description="Low complexity" evidence="1">
    <location>
        <begin position="583"/>
        <end position="604"/>
    </location>
</feature>
<evidence type="ECO:0000256" key="1">
    <source>
        <dbReference type="SAM" id="MobiDB-lite"/>
    </source>
</evidence>
<reference evidence="4" key="1">
    <citation type="submission" date="2023-01" db="EMBL/GenBank/DDBJ databases">
        <title>The diversity of Class Acidimicrobiia in South China Sea sediment environments and the proposal of Iamia marina sp. nov., a novel species of the genus Iamia.</title>
        <authorList>
            <person name="He Y."/>
            <person name="Tian X."/>
        </authorList>
    </citation>
    <scope>NUCLEOTIDE SEQUENCE</scope>
    <source>
        <strain evidence="4">DSM 19957</strain>
    </source>
</reference>
<protein>
    <submittedName>
        <fullName evidence="4">DUF3488 and transglutaminase-like domain-containing protein</fullName>
    </submittedName>
</protein>
<accession>A0AAF0BTV1</accession>
<evidence type="ECO:0000259" key="3">
    <source>
        <dbReference type="SMART" id="SM00460"/>
    </source>
</evidence>
<feature type="transmembrane region" description="Helical" evidence="2">
    <location>
        <begin position="235"/>
        <end position="254"/>
    </location>
</feature>
<feature type="transmembrane region" description="Helical" evidence="2">
    <location>
        <begin position="149"/>
        <end position="168"/>
    </location>
</feature>
<feature type="transmembrane region" description="Helical" evidence="2">
    <location>
        <begin position="175"/>
        <end position="192"/>
    </location>
</feature>
<dbReference type="InterPro" id="IPR002931">
    <property type="entry name" value="Transglutaminase-like"/>
</dbReference>
<dbReference type="InterPro" id="IPR052901">
    <property type="entry name" value="Bact_TGase-like"/>
</dbReference>
<evidence type="ECO:0000313" key="5">
    <source>
        <dbReference type="Proteomes" id="UP001216390"/>
    </source>
</evidence>
<feature type="region of interest" description="Disordered" evidence="1">
    <location>
        <begin position="555"/>
        <end position="630"/>
    </location>
</feature>
<keyword evidence="2" id="KW-0472">Membrane</keyword>
<dbReference type="KEGG" id="ima:PO878_12110"/>
<feature type="region of interest" description="Disordered" evidence="1">
    <location>
        <begin position="1"/>
        <end position="33"/>
    </location>
</feature>
<evidence type="ECO:0000256" key="2">
    <source>
        <dbReference type="SAM" id="Phobius"/>
    </source>
</evidence>
<keyword evidence="2" id="KW-1133">Transmembrane helix</keyword>
<dbReference type="RefSeq" id="WP_272734768.1">
    <property type="nucleotide sequence ID" value="NZ_CP116942.1"/>
</dbReference>
<dbReference type="Pfam" id="PF11992">
    <property type="entry name" value="TgpA_N"/>
    <property type="match status" value="1"/>
</dbReference>
<dbReference type="Gene3D" id="3.10.620.30">
    <property type="match status" value="1"/>
</dbReference>
<feature type="compositionally biased region" description="Pro residues" evidence="1">
    <location>
        <begin position="7"/>
        <end position="18"/>
    </location>
</feature>